<keyword evidence="3" id="KW-1185">Reference proteome</keyword>
<feature type="transmembrane region" description="Helical" evidence="1">
    <location>
        <begin position="51"/>
        <end position="71"/>
    </location>
</feature>
<evidence type="ECO:0000313" key="2">
    <source>
        <dbReference type="EMBL" id="QDT59201.1"/>
    </source>
</evidence>
<gene>
    <name evidence="2" type="ORF">SV7mr_17080</name>
</gene>
<dbReference type="EMBL" id="CP036272">
    <property type="protein sequence ID" value="QDT59201.1"/>
    <property type="molecule type" value="Genomic_DNA"/>
</dbReference>
<name>A0A517SSV2_9BACT</name>
<reference evidence="2 3" key="1">
    <citation type="submission" date="2019-02" db="EMBL/GenBank/DDBJ databases">
        <title>Deep-cultivation of Planctomycetes and their phenomic and genomic characterization uncovers novel biology.</title>
        <authorList>
            <person name="Wiegand S."/>
            <person name="Jogler M."/>
            <person name="Boedeker C."/>
            <person name="Pinto D."/>
            <person name="Vollmers J."/>
            <person name="Rivas-Marin E."/>
            <person name="Kohn T."/>
            <person name="Peeters S.H."/>
            <person name="Heuer A."/>
            <person name="Rast P."/>
            <person name="Oberbeckmann S."/>
            <person name="Bunk B."/>
            <person name="Jeske O."/>
            <person name="Meyerdierks A."/>
            <person name="Storesund J.E."/>
            <person name="Kallscheuer N."/>
            <person name="Luecker S."/>
            <person name="Lage O.M."/>
            <person name="Pohl T."/>
            <person name="Merkel B.J."/>
            <person name="Hornburger P."/>
            <person name="Mueller R.-W."/>
            <person name="Bruemmer F."/>
            <person name="Labrenz M."/>
            <person name="Spormann A.M."/>
            <person name="Op den Camp H."/>
            <person name="Overmann J."/>
            <person name="Amann R."/>
            <person name="Jetten M.S.M."/>
            <person name="Mascher T."/>
            <person name="Medema M.H."/>
            <person name="Devos D.P."/>
            <person name="Kaster A.-K."/>
            <person name="Ovreas L."/>
            <person name="Rohde M."/>
            <person name="Galperin M.Y."/>
            <person name="Jogler C."/>
        </authorList>
    </citation>
    <scope>NUCLEOTIDE SEQUENCE [LARGE SCALE GENOMIC DNA]</scope>
    <source>
        <strain evidence="2 3">SV_7m_r</strain>
    </source>
</reference>
<evidence type="ECO:0000313" key="3">
    <source>
        <dbReference type="Proteomes" id="UP000315003"/>
    </source>
</evidence>
<proteinExistence type="predicted"/>
<feature type="transmembrane region" description="Helical" evidence="1">
    <location>
        <begin position="20"/>
        <end position="39"/>
    </location>
</feature>
<organism evidence="2 3">
    <name type="scientific">Stieleria bergensis</name>
    <dbReference type="NCBI Taxonomy" id="2528025"/>
    <lineage>
        <taxon>Bacteria</taxon>
        <taxon>Pseudomonadati</taxon>
        <taxon>Planctomycetota</taxon>
        <taxon>Planctomycetia</taxon>
        <taxon>Pirellulales</taxon>
        <taxon>Pirellulaceae</taxon>
        <taxon>Stieleria</taxon>
    </lineage>
</organism>
<dbReference type="RefSeq" id="WP_145270917.1">
    <property type="nucleotide sequence ID" value="NZ_CP036272.1"/>
</dbReference>
<keyword evidence="1" id="KW-0472">Membrane</keyword>
<sequence>MTQRTETRRASLRKKRNFPFGTITAMLTAIAVIFTGVIAGADSQTILGRTAVSSLLMGLLVALGVSVIRFVNREANRRDEAT</sequence>
<dbReference type="AlphaFoldDB" id="A0A517SSV2"/>
<dbReference type="Proteomes" id="UP000315003">
    <property type="component" value="Chromosome"/>
</dbReference>
<keyword evidence="1" id="KW-1133">Transmembrane helix</keyword>
<evidence type="ECO:0000256" key="1">
    <source>
        <dbReference type="SAM" id="Phobius"/>
    </source>
</evidence>
<accession>A0A517SSV2</accession>
<protein>
    <submittedName>
        <fullName evidence="2">Uncharacterized protein</fullName>
    </submittedName>
</protein>
<keyword evidence="1" id="KW-0812">Transmembrane</keyword>